<feature type="domain" description="Methyl-accepting transducer" evidence="4">
    <location>
        <begin position="231"/>
        <end position="460"/>
    </location>
</feature>
<organism evidence="7 8">
    <name type="scientific">Bosea eneae</name>
    <dbReference type="NCBI Taxonomy" id="151454"/>
    <lineage>
        <taxon>Bacteria</taxon>
        <taxon>Pseudomonadati</taxon>
        <taxon>Pseudomonadota</taxon>
        <taxon>Alphaproteobacteria</taxon>
        <taxon>Hyphomicrobiales</taxon>
        <taxon>Boseaceae</taxon>
        <taxon>Bosea</taxon>
    </lineage>
</organism>
<proteinExistence type="inferred from homology"/>
<dbReference type="NCBIfam" id="TIGR00229">
    <property type="entry name" value="sensory_box"/>
    <property type="match status" value="2"/>
</dbReference>
<dbReference type="InterPro" id="IPR004089">
    <property type="entry name" value="MCPsignal_dom"/>
</dbReference>
<dbReference type="PANTHER" id="PTHR43531:SF11">
    <property type="entry name" value="METHYL-ACCEPTING CHEMOTAXIS PROTEIN 3"/>
    <property type="match status" value="1"/>
</dbReference>
<comment type="caution">
    <text evidence="7">The sequence shown here is derived from an EMBL/GenBank/DDBJ whole genome shotgun (WGS) entry which is preliminary data.</text>
</comment>
<dbReference type="PANTHER" id="PTHR43531">
    <property type="entry name" value="PROTEIN ICFG"/>
    <property type="match status" value="1"/>
</dbReference>
<dbReference type="Pfam" id="PF13426">
    <property type="entry name" value="PAS_9"/>
    <property type="match status" value="1"/>
</dbReference>
<dbReference type="CDD" id="cd11386">
    <property type="entry name" value="MCP_signal"/>
    <property type="match status" value="1"/>
</dbReference>
<accession>A0ABW0IPD8</accession>
<evidence type="ECO:0000259" key="4">
    <source>
        <dbReference type="PROSITE" id="PS50111"/>
    </source>
</evidence>
<evidence type="ECO:0000313" key="8">
    <source>
        <dbReference type="Proteomes" id="UP001596053"/>
    </source>
</evidence>
<dbReference type="InterPro" id="IPR035965">
    <property type="entry name" value="PAS-like_dom_sf"/>
</dbReference>
<keyword evidence="1" id="KW-0145">Chemotaxis</keyword>
<dbReference type="RefSeq" id="WP_377798734.1">
    <property type="nucleotide sequence ID" value="NZ_JBHSLW010000013.1"/>
</dbReference>
<evidence type="ECO:0000259" key="6">
    <source>
        <dbReference type="PROSITE" id="PS50113"/>
    </source>
</evidence>
<dbReference type="Gene3D" id="3.30.450.20">
    <property type="entry name" value="PAS domain"/>
    <property type="match status" value="2"/>
</dbReference>
<comment type="similarity">
    <text evidence="2">Belongs to the methyl-accepting chemotaxis (MCP) protein family.</text>
</comment>
<dbReference type="SMART" id="SM00283">
    <property type="entry name" value="MA"/>
    <property type="match status" value="1"/>
</dbReference>
<dbReference type="Pfam" id="PF00015">
    <property type="entry name" value="MCPsignal"/>
    <property type="match status" value="1"/>
</dbReference>
<dbReference type="InterPro" id="IPR000700">
    <property type="entry name" value="PAS-assoc_C"/>
</dbReference>
<evidence type="ECO:0000256" key="2">
    <source>
        <dbReference type="ARBA" id="ARBA00029447"/>
    </source>
</evidence>
<keyword evidence="8" id="KW-1185">Reference proteome</keyword>
<dbReference type="InterPro" id="IPR013655">
    <property type="entry name" value="PAS_fold_3"/>
</dbReference>
<evidence type="ECO:0000313" key="7">
    <source>
        <dbReference type="EMBL" id="MFC5420133.1"/>
    </source>
</evidence>
<dbReference type="SMART" id="SM00086">
    <property type="entry name" value="PAC"/>
    <property type="match status" value="2"/>
</dbReference>
<dbReference type="InterPro" id="IPR001610">
    <property type="entry name" value="PAC"/>
</dbReference>
<dbReference type="Gene3D" id="1.10.287.950">
    <property type="entry name" value="Methyl-accepting chemotaxis protein"/>
    <property type="match status" value="1"/>
</dbReference>
<dbReference type="CDD" id="cd00130">
    <property type="entry name" value="PAS"/>
    <property type="match status" value="1"/>
</dbReference>
<dbReference type="PROSITE" id="PS50111">
    <property type="entry name" value="CHEMOTAXIS_TRANSDUC_2"/>
    <property type="match status" value="1"/>
</dbReference>
<name>A0ABW0IPD8_9HYPH</name>
<gene>
    <name evidence="7" type="ORF">ACFPOB_11225</name>
</gene>
<sequence>MRTLQGQFLRIAKDGHRLWLQATYTPIVNRAGKVTGVIKFATDITAHKDMVADLQGQIAAINKAQAVIEFDLSGKILNANPNFLAVTGYKLEEVAGRHHSLFVDEETRTSPAYQLFWKKLGQGEYDEGQYMRLGKGGRVIWLQASYNPILDAAGKPWKVVKYASDITTAKAEGDLRGAVAQTRSVVESAMRRDLTKRISTEGLGGDVLALCNGVNDLVKSYAEVIGSVSSTAADVNSTSREISTAADDLSKRTEEQASSLEETAATTEELAASVKSTSQASQQAAGIAAEAMRTAETGGDIVGQAVQAMSRIEASSAKISDIIRVIDDIAFQTNLLALNAAVEAARAGDAGKGFAVVASEVRTLAQRSGAAAKDISGLISSSHAEVGEGVKLVHQAGEALTAILESSRKVAGTIADISAAAEEQANGIDEMSQTVAHLDEITQANAALAEESAASANVLSEKAGSLYELIASFRIDAGTKDALPAAAPQPPTNELHRLRRLAASAFSQSKVAPLRGRKTANGGISSGWEEF</sequence>
<dbReference type="InterPro" id="IPR000014">
    <property type="entry name" value="PAS"/>
</dbReference>
<reference evidence="8" key="1">
    <citation type="journal article" date="2019" name="Int. J. Syst. Evol. Microbiol.">
        <title>The Global Catalogue of Microorganisms (GCM) 10K type strain sequencing project: providing services to taxonomists for standard genome sequencing and annotation.</title>
        <authorList>
            <consortium name="The Broad Institute Genomics Platform"/>
            <consortium name="The Broad Institute Genome Sequencing Center for Infectious Disease"/>
            <person name="Wu L."/>
            <person name="Ma J."/>
        </authorList>
    </citation>
    <scope>NUCLEOTIDE SEQUENCE [LARGE SCALE GENOMIC DNA]</scope>
    <source>
        <strain evidence="8">NCAIM B.01391</strain>
    </source>
</reference>
<dbReference type="PROSITE" id="PS50113">
    <property type="entry name" value="PAC"/>
    <property type="match status" value="1"/>
</dbReference>
<feature type="domain" description="PAS" evidence="5">
    <location>
        <begin position="67"/>
        <end position="97"/>
    </location>
</feature>
<dbReference type="Proteomes" id="UP001596053">
    <property type="component" value="Unassembled WGS sequence"/>
</dbReference>
<dbReference type="SUPFAM" id="SSF55785">
    <property type="entry name" value="PYP-like sensor domain (PAS domain)"/>
    <property type="match status" value="2"/>
</dbReference>
<dbReference type="SUPFAM" id="SSF58104">
    <property type="entry name" value="Methyl-accepting chemotaxis protein (MCP) signaling domain"/>
    <property type="match status" value="1"/>
</dbReference>
<protein>
    <submittedName>
        <fullName evidence="7">Methyl-accepting chemotaxis protein</fullName>
    </submittedName>
</protein>
<dbReference type="EMBL" id="JBHSLW010000013">
    <property type="protein sequence ID" value="MFC5420133.1"/>
    <property type="molecule type" value="Genomic_DNA"/>
</dbReference>
<dbReference type="PROSITE" id="PS50112">
    <property type="entry name" value="PAS"/>
    <property type="match status" value="1"/>
</dbReference>
<evidence type="ECO:0000256" key="1">
    <source>
        <dbReference type="ARBA" id="ARBA00022500"/>
    </source>
</evidence>
<feature type="domain" description="PAC" evidence="6">
    <location>
        <begin position="2"/>
        <end position="56"/>
    </location>
</feature>
<dbReference type="InterPro" id="IPR051310">
    <property type="entry name" value="MCP_chemotaxis"/>
</dbReference>
<keyword evidence="3" id="KW-0807">Transducer</keyword>
<dbReference type="Pfam" id="PF08447">
    <property type="entry name" value="PAS_3"/>
    <property type="match status" value="1"/>
</dbReference>
<evidence type="ECO:0000259" key="5">
    <source>
        <dbReference type="PROSITE" id="PS50112"/>
    </source>
</evidence>
<evidence type="ECO:0000256" key="3">
    <source>
        <dbReference type="PROSITE-ProRule" id="PRU00284"/>
    </source>
</evidence>